<dbReference type="eggNOG" id="COG2340">
    <property type="taxonomic scope" value="Bacteria"/>
</dbReference>
<reference evidence="4" key="1">
    <citation type="submission" date="2014-03" db="EMBL/GenBank/DDBJ databases">
        <title>Draft genome sequencing of Oceanobacillus picturae strain S1 isolated from human gut.</title>
        <authorList>
            <person name="Croce O."/>
            <person name="Lagier J.C."/>
            <person name="Raoult D."/>
        </authorList>
    </citation>
    <scope>NUCLEOTIDE SEQUENCE [LARGE SCALE GENOMIC DNA]</scope>
    <source>
        <strain evidence="4">S1</strain>
    </source>
</reference>
<dbReference type="InterPro" id="IPR014258">
    <property type="entry name" value="CAP_domain_YkwD-like"/>
</dbReference>
<feature type="chain" id="PRO_5004917058" evidence="2">
    <location>
        <begin position="30"/>
        <end position="321"/>
    </location>
</feature>
<keyword evidence="5" id="KW-1185">Reference proteome</keyword>
<feature type="compositionally biased region" description="Basic and acidic residues" evidence="1">
    <location>
        <begin position="94"/>
        <end position="170"/>
    </location>
</feature>
<comment type="caution">
    <text evidence="4">The sequence shown here is derived from an EMBL/GenBank/DDBJ whole genome shotgun (WGS) entry which is preliminary data.</text>
</comment>
<keyword evidence="2" id="KW-0732">Signal</keyword>
<dbReference type="InterPro" id="IPR035940">
    <property type="entry name" value="CAP_sf"/>
</dbReference>
<dbReference type="AlphaFoldDB" id="W9AP59"/>
<dbReference type="CDD" id="cd05379">
    <property type="entry name" value="CAP_bacterial"/>
    <property type="match status" value="1"/>
</dbReference>
<organism evidence="4 5">
    <name type="scientific">Oceanobacillus picturae</name>
    <dbReference type="NCBI Taxonomy" id="171693"/>
    <lineage>
        <taxon>Bacteria</taxon>
        <taxon>Bacillati</taxon>
        <taxon>Bacillota</taxon>
        <taxon>Bacilli</taxon>
        <taxon>Bacillales</taxon>
        <taxon>Bacillaceae</taxon>
        <taxon>Oceanobacillus</taxon>
    </lineage>
</organism>
<dbReference type="InterPro" id="IPR014044">
    <property type="entry name" value="CAP_dom"/>
</dbReference>
<feature type="signal peptide" evidence="2">
    <location>
        <begin position="1"/>
        <end position="29"/>
    </location>
</feature>
<feature type="region of interest" description="Disordered" evidence="1">
    <location>
        <begin position="84"/>
        <end position="201"/>
    </location>
</feature>
<dbReference type="PANTHER" id="PTHR31157:SF1">
    <property type="entry name" value="SCP DOMAIN-CONTAINING PROTEIN"/>
    <property type="match status" value="1"/>
</dbReference>
<sequence length="321" mass="36821">MFKKVSMVTALSAALLFGGAFQNSVDAQAKDVNQNHIYKIYYSINGNWGKVSDDNINELVNKYLTKFQLNWKDFNWDKIQVEQKENTESAQPTREVKQPEKQEEQPAKEEKADEPKEEVVEKEEPKQEQPKQEQPKQEQPKQEQPEEEAPVKEEQPKQEQPKQEEPKQEENTEAPAPQQPVAEETEQTTEQNQSSELSQFEQEVVELTNQERAKQGLSPLKIDTELSKVAREKSRDMASNGYFDHNSPSYGSPFDMMKQFGISYSTAGENIAKGQRTPEEVVNAWMNSEGHRANIMNANFTHIGVGYVEQGNHWTQQFIGK</sequence>
<evidence type="ECO:0000313" key="5">
    <source>
        <dbReference type="Proteomes" id="UP000028863"/>
    </source>
</evidence>
<feature type="domain" description="SCP" evidence="3">
    <location>
        <begin position="206"/>
        <end position="318"/>
    </location>
</feature>
<dbReference type="NCBIfam" id="TIGR02909">
    <property type="entry name" value="spore_YkwD"/>
    <property type="match status" value="1"/>
</dbReference>
<evidence type="ECO:0000256" key="1">
    <source>
        <dbReference type="SAM" id="MobiDB-lite"/>
    </source>
</evidence>
<dbReference type="Gene3D" id="3.40.33.10">
    <property type="entry name" value="CAP"/>
    <property type="match status" value="1"/>
</dbReference>
<evidence type="ECO:0000313" key="4">
    <source>
        <dbReference type="EMBL" id="CDO04426.1"/>
    </source>
</evidence>
<gene>
    <name evidence="4" type="ORF">BN988_02984</name>
</gene>
<proteinExistence type="predicted"/>
<evidence type="ECO:0000256" key="2">
    <source>
        <dbReference type="SAM" id="SignalP"/>
    </source>
</evidence>
<protein>
    <submittedName>
        <fullName evidence="4">Ribonucleases G and E</fullName>
    </submittedName>
</protein>
<name>W9AP59_9BACI</name>
<reference evidence="4" key="2">
    <citation type="submission" date="2014-03" db="EMBL/GenBank/DDBJ databases">
        <authorList>
            <person name="Urmite Genomes"/>
        </authorList>
    </citation>
    <scope>NUCLEOTIDE SEQUENCE</scope>
    <source>
        <strain evidence="4">S1</strain>
    </source>
</reference>
<dbReference type="SUPFAM" id="SSF55797">
    <property type="entry name" value="PR-1-like"/>
    <property type="match status" value="1"/>
</dbReference>
<dbReference type="Pfam" id="PF00188">
    <property type="entry name" value="CAP"/>
    <property type="match status" value="1"/>
</dbReference>
<accession>W9AP59</accession>
<evidence type="ECO:0000259" key="3">
    <source>
        <dbReference type="Pfam" id="PF00188"/>
    </source>
</evidence>
<dbReference type="PANTHER" id="PTHR31157">
    <property type="entry name" value="SCP DOMAIN-CONTAINING PROTEIN"/>
    <property type="match status" value="1"/>
</dbReference>
<dbReference type="EMBL" id="CCAX010000002">
    <property type="protein sequence ID" value="CDO04426.1"/>
    <property type="molecule type" value="Genomic_DNA"/>
</dbReference>
<dbReference type="RefSeq" id="WP_036577424.1">
    <property type="nucleotide sequence ID" value="NZ_CABLBW010000002.1"/>
</dbReference>
<feature type="compositionally biased region" description="Low complexity" evidence="1">
    <location>
        <begin position="173"/>
        <end position="199"/>
    </location>
</feature>
<dbReference type="Proteomes" id="UP000028863">
    <property type="component" value="Unassembled WGS sequence"/>
</dbReference>